<feature type="domain" description="Tripartite ATP-independent periplasmic transporters DctQ component" evidence="9">
    <location>
        <begin position="27"/>
        <end position="145"/>
    </location>
</feature>
<evidence type="ECO:0000256" key="2">
    <source>
        <dbReference type="ARBA" id="ARBA00022448"/>
    </source>
</evidence>
<keyword evidence="4" id="KW-0997">Cell inner membrane</keyword>
<evidence type="ECO:0000256" key="6">
    <source>
        <dbReference type="ARBA" id="ARBA00022989"/>
    </source>
</evidence>
<dbReference type="GO" id="GO:0022857">
    <property type="term" value="F:transmembrane transporter activity"/>
    <property type="evidence" value="ECO:0007669"/>
    <property type="project" value="TreeGrafter"/>
</dbReference>
<accession>A0A2J4JLU6</accession>
<dbReference type="PANTHER" id="PTHR35011:SF2">
    <property type="entry name" value="2,3-DIKETO-L-GULONATE TRAP TRANSPORTER SMALL PERMEASE PROTEIN YIAM"/>
    <property type="match status" value="1"/>
</dbReference>
<dbReference type="Pfam" id="PF04290">
    <property type="entry name" value="DctQ"/>
    <property type="match status" value="1"/>
</dbReference>
<keyword evidence="3" id="KW-1003">Cell membrane</keyword>
<dbReference type="PANTHER" id="PTHR35011">
    <property type="entry name" value="2,3-DIKETO-L-GULONATE TRAP TRANSPORTER SMALL PERMEASE PROTEIN YIAM"/>
    <property type="match status" value="1"/>
</dbReference>
<evidence type="ECO:0000256" key="3">
    <source>
        <dbReference type="ARBA" id="ARBA00022475"/>
    </source>
</evidence>
<evidence type="ECO:0000256" key="7">
    <source>
        <dbReference type="ARBA" id="ARBA00023136"/>
    </source>
</evidence>
<organism evidence="10 11">
    <name type="scientific">Faecalibacterium prausnitzii</name>
    <dbReference type="NCBI Taxonomy" id="853"/>
    <lineage>
        <taxon>Bacteria</taxon>
        <taxon>Bacillati</taxon>
        <taxon>Bacillota</taxon>
        <taxon>Clostridia</taxon>
        <taxon>Eubacteriales</taxon>
        <taxon>Oscillospiraceae</taxon>
        <taxon>Faecalibacterium</taxon>
    </lineage>
</organism>
<evidence type="ECO:0000256" key="5">
    <source>
        <dbReference type="ARBA" id="ARBA00022692"/>
    </source>
</evidence>
<keyword evidence="2" id="KW-0813">Transport</keyword>
<dbReference type="InterPro" id="IPR055348">
    <property type="entry name" value="DctQ"/>
</dbReference>
<name>A0A2J4JLU6_9FIRM</name>
<dbReference type="AlphaFoldDB" id="A0A2J4JLU6"/>
<evidence type="ECO:0000256" key="1">
    <source>
        <dbReference type="ARBA" id="ARBA00004429"/>
    </source>
</evidence>
<comment type="similarity">
    <text evidence="8">Belongs to the TRAP transporter small permease family.</text>
</comment>
<protein>
    <submittedName>
        <fullName evidence="10">TRAP transporter small permease</fullName>
    </submittedName>
</protein>
<evidence type="ECO:0000256" key="4">
    <source>
        <dbReference type="ARBA" id="ARBA00022519"/>
    </source>
</evidence>
<evidence type="ECO:0000313" key="10">
    <source>
        <dbReference type="EMBL" id="PLK28835.1"/>
    </source>
</evidence>
<sequence>MSPRMKNVRKTVDKILNVCILVLFIAMFGVTTLNVIMRYIFNSPLSFAVEFGRYTFAGMVYLGSIYVMRDDGHIGLDIVVDALPEPLHTIVKKFSRVLVLAYLAIFFCMSTRMVIENWTNRSSTMHLPMSVVYLAMVIGSAGMFIEELLLLLGKGGSEKLDAGDMGGGM</sequence>
<dbReference type="GO" id="GO:0015740">
    <property type="term" value="P:C4-dicarboxylate transport"/>
    <property type="evidence" value="ECO:0007669"/>
    <property type="project" value="TreeGrafter"/>
</dbReference>
<keyword evidence="6" id="KW-1133">Transmembrane helix</keyword>
<keyword evidence="5" id="KW-0812">Transmembrane</keyword>
<gene>
    <name evidence="10" type="ORF">CGS50_011210</name>
</gene>
<dbReference type="InterPro" id="IPR007387">
    <property type="entry name" value="TRAP_DctQ"/>
</dbReference>
<evidence type="ECO:0000259" key="9">
    <source>
        <dbReference type="Pfam" id="PF04290"/>
    </source>
</evidence>
<dbReference type="GO" id="GO:0005886">
    <property type="term" value="C:plasma membrane"/>
    <property type="evidence" value="ECO:0007669"/>
    <property type="project" value="UniProtKB-SubCell"/>
</dbReference>
<dbReference type="Proteomes" id="UP000221015">
    <property type="component" value="Unassembled WGS sequence"/>
</dbReference>
<dbReference type="EMBL" id="NMTS02000069">
    <property type="protein sequence ID" value="PLK28835.1"/>
    <property type="molecule type" value="Genomic_DNA"/>
</dbReference>
<comment type="subcellular location">
    <subcellularLocation>
        <location evidence="1">Cell inner membrane</location>
        <topology evidence="1">Multi-pass membrane protein</topology>
    </subcellularLocation>
</comment>
<proteinExistence type="inferred from homology"/>
<keyword evidence="7" id="KW-0472">Membrane</keyword>
<reference evidence="10 11" key="1">
    <citation type="journal article" date="2017" name="Front. Microbiol.">
        <title>New Insights into the Diversity of the Genus Faecalibacterium.</title>
        <authorList>
            <person name="Benevides L."/>
            <person name="Burman S."/>
            <person name="Martin R."/>
            <person name="Robert V."/>
            <person name="Thomas M."/>
            <person name="Miquel S."/>
            <person name="Chain F."/>
            <person name="Sokol H."/>
            <person name="Bermudez-Humaran L.G."/>
            <person name="Morrison M."/>
            <person name="Langella P."/>
            <person name="Azevedo V.A."/>
            <person name="Chatel J.M."/>
            <person name="Soares S."/>
        </authorList>
    </citation>
    <scope>NUCLEOTIDE SEQUENCE [LARGE SCALE GENOMIC DNA]</scope>
    <source>
        <strain evidence="10 11">CNCM I 4542</strain>
    </source>
</reference>
<evidence type="ECO:0000256" key="8">
    <source>
        <dbReference type="ARBA" id="ARBA00038436"/>
    </source>
</evidence>
<comment type="caution">
    <text evidence="10">The sequence shown here is derived from an EMBL/GenBank/DDBJ whole genome shotgun (WGS) entry which is preliminary data.</text>
</comment>
<evidence type="ECO:0000313" key="11">
    <source>
        <dbReference type="Proteomes" id="UP000221015"/>
    </source>
</evidence>